<organism evidence="3 4">
    <name type="scientific">Pokkaliibacter plantistimulans</name>
    <dbReference type="NCBI Taxonomy" id="1635171"/>
    <lineage>
        <taxon>Bacteria</taxon>
        <taxon>Pseudomonadati</taxon>
        <taxon>Pseudomonadota</taxon>
        <taxon>Gammaproteobacteria</taxon>
        <taxon>Oceanospirillales</taxon>
        <taxon>Balneatrichaceae</taxon>
        <taxon>Pokkaliibacter</taxon>
    </lineage>
</organism>
<dbReference type="SUPFAM" id="SSF110997">
    <property type="entry name" value="Sporulation related repeat"/>
    <property type="match status" value="1"/>
</dbReference>
<feature type="region of interest" description="Disordered" evidence="1">
    <location>
        <begin position="426"/>
        <end position="446"/>
    </location>
</feature>
<sequence>MSHQTDVLHRFGLRYNPFVDEIMPEDAFLTDQRSQLLDKLSHLSRYSQFVLVVSGAHGIGKSTFLNQLLPGSDPVMRPVVLRLQHETGPAQMVTSLVQAARVDLDGEVHFEAQVQALQQHALMLRELNRMMLILIDDAELLTDAALDVLFTRLMQTPDPAASPHIILLGQPDMLGRLGSPRLQSVLAGRSHHAALDALNLDETEAYIRHRMELAGLHGEVPFTMANYSRIHQLSGGNPAQINRIAQAMLMELGGAAAQASGRSRATVNPAAAAVSSLSRLQLPWMHIAAVTILVLTIGGAFLLSDGKSADEQQVALNQQVQIPLPSGIAPATTTAEPTQAGAATVAPAPAAPPTPESPLSLSERLALQEAKLGINNGQDDTMPPPDSAVDQIPVPVAPAQVQSTPVQPAQVAKPVQPSKPVVAAPPKVEQPVRQATPTVAAKPASGGSAYRRDAMVKGWNPGGYTLQMLGSRSEQGAIDFIRQNGGANEFSYFQTEYKGQPWYVVVYGEYASRDAAQTAANRLPASLQKQKPWPRSIRGVQQEIK</sequence>
<dbReference type="PROSITE" id="PS51724">
    <property type="entry name" value="SPOR"/>
    <property type="match status" value="1"/>
</dbReference>
<feature type="domain" description="SPOR" evidence="2">
    <location>
        <begin position="458"/>
        <end position="536"/>
    </location>
</feature>
<keyword evidence="4" id="KW-1185">Reference proteome</keyword>
<protein>
    <recommendedName>
        <fullName evidence="2">SPOR domain-containing protein</fullName>
    </recommendedName>
</protein>
<dbReference type="PANTHER" id="PTHR35894">
    <property type="entry name" value="GENERAL SECRETION PATHWAY PROTEIN A-RELATED"/>
    <property type="match status" value="1"/>
</dbReference>
<dbReference type="Proteomes" id="UP000248090">
    <property type="component" value="Unassembled WGS sequence"/>
</dbReference>
<dbReference type="EMBL" id="LAPT01000024">
    <property type="protein sequence ID" value="PXF32119.1"/>
    <property type="molecule type" value="Genomic_DNA"/>
</dbReference>
<dbReference type="Pfam" id="PF13401">
    <property type="entry name" value="AAA_22"/>
    <property type="match status" value="1"/>
</dbReference>
<proteinExistence type="predicted"/>
<dbReference type="Pfam" id="PF05036">
    <property type="entry name" value="SPOR"/>
    <property type="match status" value="1"/>
</dbReference>
<dbReference type="Gene3D" id="3.30.70.1070">
    <property type="entry name" value="Sporulation related repeat"/>
    <property type="match status" value="1"/>
</dbReference>
<dbReference type="InterPro" id="IPR007730">
    <property type="entry name" value="SPOR-like_dom"/>
</dbReference>
<dbReference type="SUPFAM" id="SSF52540">
    <property type="entry name" value="P-loop containing nucleoside triphosphate hydrolases"/>
    <property type="match status" value="1"/>
</dbReference>
<reference evidence="3 4" key="1">
    <citation type="submission" date="2015-03" db="EMBL/GenBank/DDBJ databases">
        <authorList>
            <person name="Krishnan R."/>
            <person name="Midha S."/>
            <person name="Patil P.B."/>
            <person name="Rameshkumar N."/>
        </authorList>
    </citation>
    <scope>NUCLEOTIDE SEQUENCE [LARGE SCALE GENOMIC DNA]</scope>
    <source>
        <strain evidence="3 4">L1E11</strain>
    </source>
</reference>
<feature type="region of interest" description="Disordered" evidence="1">
    <location>
        <begin position="522"/>
        <end position="545"/>
    </location>
</feature>
<evidence type="ECO:0000313" key="3">
    <source>
        <dbReference type="EMBL" id="PXF32119.1"/>
    </source>
</evidence>
<evidence type="ECO:0000313" key="4">
    <source>
        <dbReference type="Proteomes" id="UP000248090"/>
    </source>
</evidence>
<dbReference type="Gene3D" id="3.40.50.300">
    <property type="entry name" value="P-loop containing nucleotide triphosphate hydrolases"/>
    <property type="match status" value="1"/>
</dbReference>
<gene>
    <name evidence="3" type="ORF">WH50_06255</name>
</gene>
<dbReference type="PANTHER" id="PTHR35894:SF7">
    <property type="entry name" value="GENERAL SECRETION PATHWAY PROTEIN A-RELATED"/>
    <property type="match status" value="1"/>
</dbReference>
<dbReference type="InterPro" id="IPR052026">
    <property type="entry name" value="ExeA_AAA_ATPase_DNA-bind"/>
</dbReference>
<feature type="region of interest" description="Disordered" evidence="1">
    <location>
        <begin position="327"/>
        <end position="361"/>
    </location>
</feature>
<dbReference type="InterPro" id="IPR027417">
    <property type="entry name" value="P-loop_NTPase"/>
</dbReference>
<name>A0ABX5LZL7_9GAMM</name>
<feature type="compositionally biased region" description="Low complexity" evidence="1">
    <location>
        <begin position="329"/>
        <end position="348"/>
    </location>
</feature>
<evidence type="ECO:0000256" key="1">
    <source>
        <dbReference type="SAM" id="MobiDB-lite"/>
    </source>
</evidence>
<dbReference type="InterPro" id="IPR036680">
    <property type="entry name" value="SPOR-like_sf"/>
</dbReference>
<dbReference type="InterPro" id="IPR049945">
    <property type="entry name" value="AAA_22"/>
</dbReference>
<evidence type="ECO:0000259" key="2">
    <source>
        <dbReference type="PROSITE" id="PS51724"/>
    </source>
</evidence>
<dbReference type="RefSeq" id="WP_110186562.1">
    <property type="nucleotide sequence ID" value="NZ_CP177354.1"/>
</dbReference>
<accession>A0ABX5LZL7</accession>
<comment type="caution">
    <text evidence="3">The sequence shown here is derived from an EMBL/GenBank/DDBJ whole genome shotgun (WGS) entry which is preliminary data.</text>
</comment>